<gene>
    <name evidence="2" type="ORF">CTEN210_04038</name>
</gene>
<keyword evidence="1" id="KW-1133">Transmembrane helix</keyword>
<evidence type="ECO:0000313" key="2">
    <source>
        <dbReference type="EMBL" id="GFH47563.1"/>
    </source>
</evidence>
<keyword evidence="1" id="KW-0472">Membrane</keyword>
<dbReference type="EMBL" id="BLLK01000023">
    <property type="protein sequence ID" value="GFH47563.1"/>
    <property type="molecule type" value="Genomic_DNA"/>
</dbReference>
<comment type="caution">
    <text evidence="2">The sequence shown here is derived from an EMBL/GenBank/DDBJ whole genome shotgun (WGS) entry which is preliminary data.</text>
</comment>
<protein>
    <submittedName>
        <fullName evidence="2">Uncharacterized protein</fullName>
    </submittedName>
</protein>
<dbReference type="AlphaFoldDB" id="A0AAD3CL43"/>
<organism evidence="2 3">
    <name type="scientific">Chaetoceros tenuissimus</name>
    <dbReference type="NCBI Taxonomy" id="426638"/>
    <lineage>
        <taxon>Eukaryota</taxon>
        <taxon>Sar</taxon>
        <taxon>Stramenopiles</taxon>
        <taxon>Ochrophyta</taxon>
        <taxon>Bacillariophyta</taxon>
        <taxon>Coscinodiscophyceae</taxon>
        <taxon>Chaetocerotophycidae</taxon>
        <taxon>Chaetocerotales</taxon>
        <taxon>Chaetocerotaceae</taxon>
        <taxon>Chaetoceros</taxon>
    </lineage>
</organism>
<name>A0AAD3CL43_9STRA</name>
<keyword evidence="1" id="KW-0812">Transmembrane</keyword>
<accession>A0AAD3CL43</accession>
<evidence type="ECO:0000313" key="3">
    <source>
        <dbReference type="Proteomes" id="UP001054902"/>
    </source>
</evidence>
<dbReference type="Proteomes" id="UP001054902">
    <property type="component" value="Unassembled WGS sequence"/>
</dbReference>
<feature type="transmembrane region" description="Helical" evidence="1">
    <location>
        <begin position="126"/>
        <end position="145"/>
    </location>
</feature>
<feature type="transmembrane region" description="Helical" evidence="1">
    <location>
        <begin position="102"/>
        <end position="120"/>
    </location>
</feature>
<evidence type="ECO:0000256" key="1">
    <source>
        <dbReference type="SAM" id="Phobius"/>
    </source>
</evidence>
<keyword evidence="3" id="KW-1185">Reference proteome</keyword>
<reference evidence="2 3" key="1">
    <citation type="journal article" date="2021" name="Sci. Rep.">
        <title>The genome of the diatom Chaetoceros tenuissimus carries an ancient integrated fragment of an extant virus.</title>
        <authorList>
            <person name="Hongo Y."/>
            <person name="Kimura K."/>
            <person name="Takaki Y."/>
            <person name="Yoshida Y."/>
            <person name="Baba S."/>
            <person name="Kobayashi G."/>
            <person name="Nagasaki K."/>
            <person name="Hano T."/>
            <person name="Tomaru Y."/>
        </authorList>
    </citation>
    <scope>NUCLEOTIDE SEQUENCE [LARGE SCALE GENOMIC DNA]</scope>
    <source>
        <strain evidence="2 3">NIES-3715</strain>
    </source>
</reference>
<proteinExistence type="predicted"/>
<sequence length="175" mass="18810">MNTTATGSAITSGISFINPDFAIKGMGMLLLILGTRGVLAPHEVVKDLTSKKLRPSDHTNQLKCFTVFGIVGAIPCVVTPEFGCKLWGVVGMDKLTPAFGHGLGYSLITINAFNAALAWGVDPQVAFGYIIALFWGVLGNMKTLITPEFKEVEINKKTVMFWSTMWSITAAVVLA</sequence>